<organism evidence="2 3">
    <name type="scientific">Streptomyces himastatinicus ATCC 53653</name>
    <dbReference type="NCBI Taxonomy" id="457427"/>
    <lineage>
        <taxon>Bacteria</taxon>
        <taxon>Bacillati</taxon>
        <taxon>Actinomycetota</taxon>
        <taxon>Actinomycetes</taxon>
        <taxon>Kitasatosporales</taxon>
        <taxon>Streptomycetaceae</taxon>
        <taxon>Streptomyces</taxon>
        <taxon>Streptomyces violaceusniger group</taxon>
    </lineage>
</organism>
<evidence type="ECO:0000313" key="2">
    <source>
        <dbReference type="EMBL" id="EFL28102.1"/>
    </source>
</evidence>
<dbReference type="PANTHER" id="PTHR43422:SF3">
    <property type="entry name" value="THIAMINE THIAZOLE SYNTHASE"/>
    <property type="match status" value="1"/>
</dbReference>
<dbReference type="HOGENOM" id="CLU_856675_0_0_11"/>
<dbReference type="SUPFAM" id="SSF51905">
    <property type="entry name" value="FAD/NAD(P)-binding domain"/>
    <property type="match status" value="1"/>
</dbReference>
<dbReference type="AlphaFoldDB" id="D9WQG9"/>
<dbReference type="Proteomes" id="UP000003963">
    <property type="component" value="Unassembled WGS sequence"/>
</dbReference>
<sequence length="325" mass="35164">MSERRAVVIGASIAGLLAARVLADSFDRVVLVERDDSPGTGWRRGAPQSRHLHGLMERGRQIMEELYPGLTGQLAAAGAPTTEVLRESRWYLSGLRVHPASTGLTTLLASRPMLEGAIRERTVRLPGVHLLTGRTATGLTREHDGPGRITGIRLAAPGTPDSGDVLPADLVVDATGRASRAPDWLVALGHERPAEERVDVDLGYASRTYRRRPGHLDGDLAVVVSTMPGWRGGGAITLEGDRWHVTLAGMLGDHPPTDHAGFEAFAATLPVSDVHDIVRGRGAAERPGAAPLPRLAAPQIRPYRRTARRIPRPRRRREQLQSALR</sequence>
<evidence type="ECO:0000313" key="3">
    <source>
        <dbReference type="Proteomes" id="UP000003963"/>
    </source>
</evidence>
<evidence type="ECO:0000256" key="1">
    <source>
        <dbReference type="SAM" id="MobiDB-lite"/>
    </source>
</evidence>
<accession>D9WQG9</accession>
<reference evidence="2 3" key="1">
    <citation type="submission" date="2009-02" db="EMBL/GenBank/DDBJ databases">
        <title>Annotation of Streptomyces hygroscopicus strain ATCC 53653.</title>
        <authorList>
            <consortium name="The Broad Institute Genome Sequencing Platform"/>
            <consortium name="Broad Institute Microbial Sequencing Center"/>
            <person name="Fischbach M."/>
            <person name="Godfrey P."/>
            <person name="Ward D."/>
            <person name="Young S."/>
            <person name="Zeng Q."/>
            <person name="Koehrsen M."/>
            <person name="Alvarado L."/>
            <person name="Berlin A.M."/>
            <person name="Bochicchio J."/>
            <person name="Borenstein D."/>
            <person name="Chapman S.B."/>
            <person name="Chen Z."/>
            <person name="Engels R."/>
            <person name="Freedman E."/>
            <person name="Gellesch M."/>
            <person name="Goldberg J."/>
            <person name="Griggs A."/>
            <person name="Gujja S."/>
            <person name="Heilman E.R."/>
            <person name="Heiman D.I."/>
            <person name="Hepburn T.A."/>
            <person name="Howarth C."/>
            <person name="Jen D."/>
            <person name="Larson L."/>
            <person name="Lewis B."/>
            <person name="Mehta T."/>
            <person name="Park D."/>
            <person name="Pearson M."/>
            <person name="Richards J."/>
            <person name="Roberts A."/>
            <person name="Saif S."/>
            <person name="Shea T.D."/>
            <person name="Shenoy N."/>
            <person name="Sisk P."/>
            <person name="Stolte C."/>
            <person name="Sykes S.N."/>
            <person name="Thomson T."/>
            <person name="Walk T."/>
            <person name="White J."/>
            <person name="Yandava C."/>
            <person name="Straight P."/>
            <person name="Clardy J."/>
            <person name="Hung D."/>
            <person name="Kolter R."/>
            <person name="Mekalanos J."/>
            <person name="Walker S."/>
            <person name="Walsh C.T."/>
            <person name="Wieland-Brown L.C."/>
            <person name="Haas B."/>
            <person name="Nusbaum C."/>
            <person name="Birren B."/>
        </authorList>
    </citation>
    <scope>NUCLEOTIDE SEQUENCE [LARGE SCALE GENOMIC DNA]</scope>
    <source>
        <strain evidence="2 3">ATCC 53653</strain>
    </source>
</reference>
<dbReference type="InterPro" id="IPR036188">
    <property type="entry name" value="FAD/NAD-bd_sf"/>
</dbReference>
<feature type="region of interest" description="Disordered" evidence="1">
    <location>
        <begin position="303"/>
        <end position="325"/>
    </location>
</feature>
<dbReference type="Gene3D" id="3.50.50.60">
    <property type="entry name" value="FAD/NAD(P)-binding domain"/>
    <property type="match status" value="1"/>
</dbReference>
<dbReference type="RefSeq" id="WP_009719900.1">
    <property type="nucleotide sequence ID" value="NZ_GG657754.1"/>
</dbReference>
<gene>
    <name evidence="2" type="ORF">SSOG_07816</name>
</gene>
<feature type="non-terminal residue" evidence="2">
    <location>
        <position position="325"/>
    </location>
</feature>
<dbReference type="EMBL" id="GG657754">
    <property type="protein sequence ID" value="EFL28102.1"/>
    <property type="molecule type" value="Genomic_DNA"/>
</dbReference>
<dbReference type="PANTHER" id="PTHR43422">
    <property type="entry name" value="THIAMINE THIAZOLE SYNTHASE"/>
    <property type="match status" value="1"/>
</dbReference>
<feature type="compositionally biased region" description="Basic residues" evidence="1">
    <location>
        <begin position="303"/>
        <end position="317"/>
    </location>
</feature>
<dbReference type="STRING" id="457427.SSOG_07816"/>
<proteinExistence type="predicted"/>
<name>D9WQG9_9ACTN</name>
<keyword evidence="3" id="KW-1185">Reference proteome</keyword>
<protein>
    <submittedName>
        <fullName evidence="2">FAD-binding domain protein</fullName>
    </submittedName>
</protein>